<protein>
    <recommendedName>
        <fullName evidence="11">Phosphatidylserine decarboxylase proenzyme</fullName>
        <ecNumber evidence="11">4.1.1.65</ecNumber>
    </recommendedName>
    <component>
        <recommendedName>
            <fullName evidence="11">Phosphatidylserine decarboxylase alpha chain</fullName>
        </recommendedName>
    </component>
    <component>
        <recommendedName>
            <fullName evidence="11">Phosphatidylserine decarboxylase beta chain</fullName>
        </recommendedName>
    </component>
</protein>
<dbReference type="Proteomes" id="UP001320898">
    <property type="component" value="Unassembled WGS sequence"/>
</dbReference>
<evidence type="ECO:0000256" key="8">
    <source>
        <dbReference type="ARBA" id="ARBA00023239"/>
    </source>
</evidence>
<keyword evidence="9 11" id="KW-1208">Phospholipid metabolism</keyword>
<evidence type="ECO:0000256" key="5">
    <source>
        <dbReference type="ARBA" id="ARBA00023136"/>
    </source>
</evidence>
<accession>A0AAW5QU37</accession>
<comment type="subunit">
    <text evidence="11">Heterodimer of a large membrane-associated beta subunit and a small pyruvoyl-containing alpha subunit.</text>
</comment>
<keyword evidence="5 11" id="KW-0472">Membrane</keyword>
<evidence type="ECO:0000256" key="2">
    <source>
        <dbReference type="ARBA" id="ARBA00022516"/>
    </source>
</evidence>
<feature type="active site" description="Schiff-base intermediate with substrate; via pyruvic acid" evidence="11">
    <location>
        <position position="193"/>
    </location>
</feature>
<dbReference type="GO" id="GO:0006646">
    <property type="term" value="P:phosphatidylethanolamine biosynthetic process"/>
    <property type="evidence" value="ECO:0007669"/>
    <property type="project" value="UniProtKB-UniRule"/>
</dbReference>
<keyword evidence="3 11" id="KW-0210">Decarboxylase</keyword>
<dbReference type="EMBL" id="JALIDZ010000002">
    <property type="protein sequence ID" value="MCT8971004.1"/>
    <property type="molecule type" value="Genomic_DNA"/>
</dbReference>
<comment type="subcellular location">
    <subcellularLocation>
        <location evidence="11">Cell membrane</location>
        <topology evidence="11">Peripheral membrane protein</topology>
    </subcellularLocation>
</comment>
<reference evidence="13 14" key="1">
    <citation type="submission" date="2022-04" db="EMBL/GenBank/DDBJ databases">
        <authorList>
            <person name="Ye Y.-Q."/>
            <person name="Du Z.-J."/>
        </authorList>
    </citation>
    <scope>NUCLEOTIDE SEQUENCE [LARGE SCALE GENOMIC DNA]</scope>
    <source>
        <strain evidence="13 14">A6E488</strain>
    </source>
</reference>
<dbReference type="InterPro" id="IPR003817">
    <property type="entry name" value="PS_Dcarbxylase"/>
</dbReference>
<dbReference type="NCBIfam" id="NF003677">
    <property type="entry name" value="PRK05305.1-1"/>
    <property type="match status" value="1"/>
</dbReference>
<evidence type="ECO:0000256" key="11">
    <source>
        <dbReference type="HAMAP-Rule" id="MF_00664"/>
    </source>
</evidence>
<feature type="transmembrane region" description="Helical" evidence="12">
    <location>
        <begin position="23"/>
        <end position="56"/>
    </location>
</feature>
<evidence type="ECO:0000256" key="1">
    <source>
        <dbReference type="ARBA" id="ARBA00022475"/>
    </source>
</evidence>
<evidence type="ECO:0000256" key="12">
    <source>
        <dbReference type="SAM" id="Phobius"/>
    </source>
</evidence>
<evidence type="ECO:0000313" key="13">
    <source>
        <dbReference type="EMBL" id="MCT8971004.1"/>
    </source>
</evidence>
<dbReference type="NCBIfam" id="NF003678">
    <property type="entry name" value="PRK05305.1-2"/>
    <property type="match status" value="1"/>
</dbReference>
<evidence type="ECO:0000256" key="4">
    <source>
        <dbReference type="ARBA" id="ARBA00023098"/>
    </source>
</evidence>
<dbReference type="Pfam" id="PF02666">
    <property type="entry name" value="PS_Dcarbxylase"/>
    <property type="match status" value="1"/>
</dbReference>
<keyword evidence="10 11" id="KW-0670">Pyruvate</keyword>
<evidence type="ECO:0000256" key="10">
    <source>
        <dbReference type="ARBA" id="ARBA00023317"/>
    </source>
</evidence>
<keyword evidence="1 11" id="KW-1003">Cell membrane</keyword>
<keyword evidence="12" id="KW-1133">Transmembrane helix</keyword>
<name>A0AAW5QU37_9HYPH</name>
<comment type="caution">
    <text evidence="13">The sequence shown here is derived from an EMBL/GenBank/DDBJ whole genome shotgun (WGS) entry which is preliminary data.</text>
</comment>
<dbReference type="GO" id="GO:0004609">
    <property type="term" value="F:phosphatidylserine decarboxylase activity"/>
    <property type="evidence" value="ECO:0007669"/>
    <property type="project" value="UniProtKB-UniRule"/>
</dbReference>
<dbReference type="GO" id="GO:0005886">
    <property type="term" value="C:plasma membrane"/>
    <property type="evidence" value="ECO:0007669"/>
    <property type="project" value="UniProtKB-SubCell"/>
</dbReference>
<keyword evidence="7 11" id="KW-0594">Phospholipid biosynthesis</keyword>
<feature type="site" description="Cleavage (non-hydrolytic); by autocatalysis" evidence="11">
    <location>
        <begin position="192"/>
        <end position="193"/>
    </location>
</feature>
<evidence type="ECO:0000256" key="6">
    <source>
        <dbReference type="ARBA" id="ARBA00023145"/>
    </source>
</evidence>
<feature type="chain" id="PRO_5043070812" description="Phosphatidylserine decarboxylase alpha chain" evidence="11">
    <location>
        <begin position="193"/>
        <end position="241"/>
    </location>
</feature>
<organism evidence="13 14">
    <name type="scientific">Microbaculum marinisediminis</name>
    <dbReference type="NCBI Taxonomy" id="2931392"/>
    <lineage>
        <taxon>Bacteria</taxon>
        <taxon>Pseudomonadati</taxon>
        <taxon>Pseudomonadota</taxon>
        <taxon>Alphaproteobacteria</taxon>
        <taxon>Hyphomicrobiales</taxon>
        <taxon>Tepidamorphaceae</taxon>
        <taxon>Microbaculum</taxon>
    </lineage>
</organism>
<keyword evidence="12" id="KW-0812">Transmembrane</keyword>
<comment type="cofactor">
    <cofactor evidence="11">
        <name>pyruvate</name>
        <dbReference type="ChEBI" id="CHEBI:15361"/>
    </cofactor>
    <text evidence="11">Binds 1 pyruvoyl group covalently per subunit.</text>
</comment>
<dbReference type="NCBIfam" id="NF003685">
    <property type="entry name" value="PRK05305.2-5"/>
    <property type="match status" value="1"/>
</dbReference>
<dbReference type="PANTHER" id="PTHR35809">
    <property type="entry name" value="ARCHAETIDYLSERINE DECARBOXYLASE PROENZYME-RELATED"/>
    <property type="match status" value="1"/>
</dbReference>
<evidence type="ECO:0000256" key="7">
    <source>
        <dbReference type="ARBA" id="ARBA00023209"/>
    </source>
</evidence>
<dbReference type="AlphaFoldDB" id="A0AAW5QU37"/>
<dbReference type="RefSeq" id="WP_261614580.1">
    <property type="nucleotide sequence ID" value="NZ_JALIDZ010000002.1"/>
</dbReference>
<feature type="chain" id="PRO_5043070813" description="Phosphatidylserine decarboxylase beta chain" evidence="11">
    <location>
        <begin position="1"/>
        <end position="192"/>
    </location>
</feature>
<dbReference type="InterPro" id="IPR033175">
    <property type="entry name" value="PSD-A"/>
</dbReference>
<dbReference type="HAMAP" id="MF_00664">
    <property type="entry name" value="PS_decarb_PSD_A"/>
    <property type="match status" value="1"/>
</dbReference>
<gene>
    <name evidence="11" type="primary">psd</name>
    <name evidence="13" type="ORF">MUB46_03945</name>
</gene>
<dbReference type="PANTHER" id="PTHR35809:SF1">
    <property type="entry name" value="ARCHAETIDYLSERINE DECARBOXYLASE PROENZYME-RELATED"/>
    <property type="match status" value="1"/>
</dbReference>
<evidence type="ECO:0000313" key="14">
    <source>
        <dbReference type="Proteomes" id="UP001320898"/>
    </source>
</evidence>
<keyword evidence="14" id="KW-1185">Reference proteome</keyword>
<evidence type="ECO:0000256" key="9">
    <source>
        <dbReference type="ARBA" id="ARBA00023264"/>
    </source>
</evidence>
<keyword evidence="4 11" id="KW-0443">Lipid metabolism</keyword>
<proteinExistence type="inferred from homology"/>
<comment type="similarity">
    <text evidence="11">Belongs to the phosphatidylserine decarboxylase family. PSD-A subfamily.</text>
</comment>
<keyword evidence="8 11" id="KW-0456">Lyase</keyword>
<comment type="pathway">
    <text evidence="11">Phospholipid metabolism; phosphatidylethanolamine biosynthesis; phosphatidylethanolamine from CDP-diacylglycerol: step 2/2.</text>
</comment>
<keyword evidence="2 11" id="KW-0444">Lipid biosynthesis</keyword>
<dbReference type="NCBIfam" id="NF003679">
    <property type="entry name" value="PRK05305.1-3"/>
    <property type="match status" value="1"/>
</dbReference>
<sequence length="241" mass="25765">MSHSIVSAIRNAFVPVHREGYPFIAICAVAALILFVLDSPLAWIVVLIGCWVAYFFRDPPRVTPLAPNLVISGADGRVSSVADAVPPPELGLSDEPLLRISVFMNVFNVHVNRAPVTGRVARIAYKPGKFLNAELDKASEDNERNGFLIETDGEVTIGVVQIAGLVARRIVGFSHEGQAVMAGDRIGLIRFGSRVDIYLPHGSTPLVTVGQTAIAGETVVAELPKAKGAKASGAERTYRVT</sequence>
<keyword evidence="6 11" id="KW-0865">Zymogen</keyword>
<comment type="PTM">
    <text evidence="11">Is synthesized initially as an inactive proenzyme. Formation of the active enzyme involves a self-maturation process in which the active site pyruvoyl group is generated from an internal serine residue via an autocatalytic post-translational modification. Two non-identical subunits are generated from the proenzyme in this reaction, and the pyruvate is formed at the N-terminus of the alpha chain, which is derived from the carboxyl end of the proenzyme. The post-translation cleavage follows an unusual pathway, termed non-hydrolytic serinolysis, in which the side chain hydroxyl group of the serine supplies its oxygen atom to form the C-terminus of the beta chain, while the remainder of the serine residue undergoes an oxidative deamination to produce ammonia and the pyruvoyl prosthetic group on the alpha chain.</text>
</comment>
<evidence type="ECO:0000256" key="3">
    <source>
        <dbReference type="ARBA" id="ARBA00022793"/>
    </source>
</evidence>
<comment type="catalytic activity">
    <reaction evidence="11">
        <text>a 1,2-diacyl-sn-glycero-3-phospho-L-serine + H(+) = a 1,2-diacyl-sn-glycero-3-phosphoethanolamine + CO2</text>
        <dbReference type="Rhea" id="RHEA:20828"/>
        <dbReference type="ChEBI" id="CHEBI:15378"/>
        <dbReference type="ChEBI" id="CHEBI:16526"/>
        <dbReference type="ChEBI" id="CHEBI:57262"/>
        <dbReference type="ChEBI" id="CHEBI:64612"/>
        <dbReference type="EC" id="4.1.1.65"/>
    </reaction>
</comment>
<comment type="function">
    <text evidence="11">Catalyzes the formation of phosphatidylethanolamine (PtdEtn) from phosphatidylserine (PtdSer).</text>
</comment>
<dbReference type="EC" id="4.1.1.65" evidence="11"/>
<feature type="modified residue" description="Pyruvic acid (Ser); by autocatalysis" evidence="11">
    <location>
        <position position="193"/>
    </location>
</feature>